<feature type="signal peptide" evidence="1">
    <location>
        <begin position="1"/>
        <end position="19"/>
    </location>
</feature>
<protein>
    <submittedName>
        <fullName evidence="3">Lipocalin family protein</fullName>
    </submittedName>
</protein>
<gene>
    <name evidence="3" type="ORF">H9888_08415</name>
</gene>
<feature type="chain" id="PRO_5038811221" evidence="1">
    <location>
        <begin position="20"/>
        <end position="111"/>
    </location>
</feature>
<proteinExistence type="predicted"/>
<dbReference type="Proteomes" id="UP000823926">
    <property type="component" value="Unassembled WGS sequence"/>
</dbReference>
<feature type="domain" description="Lipocalin-like" evidence="2">
    <location>
        <begin position="31"/>
        <end position="108"/>
    </location>
</feature>
<dbReference type="EMBL" id="DXHL01000037">
    <property type="protein sequence ID" value="HIW11497.1"/>
    <property type="molecule type" value="Genomic_DNA"/>
</dbReference>
<organism evidence="3 4">
    <name type="scientific">Candidatus Rikenella faecigallinarum</name>
    <dbReference type="NCBI Taxonomy" id="2838745"/>
    <lineage>
        <taxon>Bacteria</taxon>
        <taxon>Pseudomonadati</taxon>
        <taxon>Bacteroidota</taxon>
        <taxon>Bacteroidia</taxon>
        <taxon>Bacteroidales</taxon>
        <taxon>Rikenellaceae</taxon>
        <taxon>Rikenella</taxon>
    </lineage>
</organism>
<sequence>MKKVLYLLIVCLVALSSCKKEDKNAANSLQGTSWEATSTYEDLGITFNANNKFTERYVYRGSNNQYQESYDYGTYTYNPPVVTLTYNDGYVMVGRIEGNTFTLEGTTLFKK</sequence>
<evidence type="ECO:0000256" key="1">
    <source>
        <dbReference type="SAM" id="SignalP"/>
    </source>
</evidence>
<name>A0A9D1QE49_9BACT</name>
<dbReference type="AlphaFoldDB" id="A0A9D1QE49"/>
<reference evidence="3" key="2">
    <citation type="submission" date="2021-04" db="EMBL/GenBank/DDBJ databases">
        <authorList>
            <person name="Gilroy R."/>
        </authorList>
    </citation>
    <scope>NUCLEOTIDE SEQUENCE</scope>
    <source>
        <strain evidence="3">ChiBcec15-1070</strain>
    </source>
</reference>
<accession>A0A9D1QE49</accession>
<reference evidence="3" key="1">
    <citation type="journal article" date="2021" name="PeerJ">
        <title>Extensive microbial diversity within the chicken gut microbiome revealed by metagenomics and culture.</title>
        <authorList>
            <person name="Gilroy R."/>
            <person name="Ravi A."/>
            <person name="Getino M."/>
            <person name="Pursley I."/>
            <person name="Horton D.L."/>
            <person name="Alikhan N.F."/>
            <person name="Baker D."/>
            <person name="Gharbi K."/>
            <person name="Hall N."/>
            <person name="Watson M."/>
            <person name="Adriaenssens E.M."/>
            <person name="Foster-Nyarko E."/>
            <person name="Jarju S."/>
            <person name="Secka A."/>
            <person name="Antonio M."/>
            <person name="Oren A."/>
            <person name="Chaudhuri R.R."/>
            <person name="La Ragione R."/>
            <person name="Hildebrand F."/>
            <person name="Pallen M.J."/>
        </authorList>
    </citation>
    <scope>NUCLEOTIDE SEQUENCE</scope>
    <source>
        <strain evidence="3">ChiBcec15-1070</strain>
    </source>
</reference>
<evidence type="ECO:0000313" key="4">
    <source>
        <dbReference type="Proteomes" id="UP000823926"/>
    </source>
</evidence>
<evidence type="ECO:0000313" key="3">
    <source>
        <dbReference type="EMBL" id="HIW11497.1"/>
    </source>
</evidence>
<dbReference type="InterPro" id="IPR024311">
    <property type="entry name" value="Lipocalin-like"/>
</dbReference>
<keyword evidence="1" id="KW-0732">Signal</keyword>
<dbReference type="Pfam" id="PF13648">
    <property type="entry name" value="Lipocalin_4"/>
    <property type="match status" value="1"/>
</dbReference>
<dbReference type="PROSITE" id="PS51257">
    <property type="entry name" value="PROKAR_LIPOPROTEIN"/>
    <property type="match status" value="1"/>
</dbReference>
<comment type="caution">
    <text evidence="3">The sequence shown here is derived from an EMBL/GenBank/DDBJ whole genome shotgun (WGS) entry which is preliminary data.</text>
</comment>
<evidence type="ECO:0000259" key="2">
    <source>
        <dbReference type="Pfam" id="PF13648"/>
    </source>
</evidence>